<keyword evidence="7" id="KW-1185">Reference proteome</keyword>
<evidence type="ECO:0000256" key="2">
    <source>
        <dbReference type="ARBA" id="ARBA00022723"/>
    </source>
</evidence>
<reference evidence="6" key="1">
    <citation type="submission" date="2022-06" db="EMBL/GenBank/DDBJ databases">
        <title>Sphingomicrobium sedimins sp. nov., a marine bacterium isolated from tidal flat.</title>
        <authorList>
            <person name="Kim C.-H."/>
            <person name="Yoo Y."/>
            <person name="Kim J.-J."/>
        </authorList>
    </citation>
    <scope>NUCLEOTIDE SEQUENCE</scope>
    <source>
        <strain evidence="6">GRR-S6-50</strain>
    </source>
</reference>
<dbReference type="PIRSF" id="PIRSF039012">
    <property type="entry name" value="ASP"/>
    <property type="match status" value="1"/>
</dbReference>
<evidence type="ECO:0000256" key="4">
    <source>
        <dbReference type="ARBA" id="ARBA00022833"/>
    </source>
</evidence>
<evidence type="ECO:0000256" key="3">
    <source>
        <dbReference type="ARBA" id="ARBA00022801"/>
    </source>
</evidence>
<dbReference type="GO" id="GO:0016811">
    <property type="term" value="F:hydrolase activity, acting on carbon-nitrogen (but not peptide) bonds, in linear amides"/>
    <property type="evidence" value="ECO:0007669"/>
    <property type="project" value="InterPro"/>
</dbReference>
<dbReference type="SUPFAM" id="SSF53187">
    <property type="entry name" value="Zn-dependent exopeptidases"/>
    <property type="match status" value="1"/>
</dbReference>
<keyword evidence="4" id="KW-0862">Zinc</keyword>
<proteinExistence type="predicted"/>
<evidence type="ECO:0000313" key="7">
    <source>
        <dbReference type="Proteomes" id="UP001155128"/>
    </source>
</evidence>
<keyword evidence="2" id="KW-0479">Metal-binding</keyword>
<dbReference type="InterPro" id="IPR053138">
    <property type="entry name" value="N-alpha-Ac-DABA_deacetylase"/>
</dbReference>
<dbReference type="CDD" id="cd06251">
    <property type="entry name" value="M14_ASTE_ASPA-like"/>
    <property type="match status" value="1"/>
</dbReference>
<accession>A0A9X2ELF5</accession>
<dbReference type="InterPro" id="IPR043795">
    <property type="entry name" value="N-alpha-Ac-DABA-like"/>
</dbReference>
<dbReference type="PANTHER" id="PTHR37326">
    <property type="entry name" value="BLL3975 PROTEIN"/>
    <property type="match status" value="1"/>
</dbReference>
<evidence type="ECO:0000313" key="6">
    <source>
        <dbReference type="EMBL" id="MCM8557629.1"/>
    </source>
</evidence>
<feature type="domain" description="Succinylglutamate desuccinylase/Aspartoacylase catalytic" evidence="5">
    <location>
        <begin position="47"/>
        <end position="224"/>
    </location>
</feature>
<dbReference type="AlphaFoldDB" id="A0A9X2ELF5"/>
<dbReference type="PANTHER" id="PTHR37326:SF2">
    <property type="entry name" value="SUCCINYLGLUTAMATE DESUCCINYLASE_ASPARTOACYLASE FAMILY PROTEIN"/>
    <property type="match status" value="1"/>
</dbReference>
<dbReference type="Pfam" id="PF24827">
    <property type="entry name" value="AstE_AspA_cat"/>
    <property type="match status" value="1"/>
</dbReference>
<comment type="cofactor">
    <cofactor evidence="1">
        <name>Zn(2+)</name>
        <dbReference type="ChEBI" id="CHEBI:29105"/>
    </cofactor>
</comment>
<dbReference type="GO" id="GO:0016788">
    <property type="term" value="F:hydrolase activity, acting on ester bonds"/>
    <property type="evidence" value="ECO:0007669"/>
    <property type="project" value="InterPro"/>
</dbReference>
<sequence length="343" mass="38155">MGASIFEFDEQKVKPGHRASFDLPISRDATGSLVHMPVRIVHGAEEGPVLLISAAVHGDEISGIEVVRRILAKVKARKLRGTLICVPIVNPYGFVAWSRYLPDRRDLNRSFPGREDGSLASRIAYMFRTRLMRRADFAIDLHSAAIHRYNLPQVRVSPDCTRASELARAFSPPIIMHSKLREGSMRGVAMDEGLEMILYEAGEALRFDDFSTRVGVNGIMRVMQEMDMIDLKPTKRKIIEPLESTRSLWLRSPRGGIAAIRTPSGRKVHLGQQVAVVRDPTSTEESIIKSPIEGIVIGHSRMGVVNRGDALLHIAQLGEPGIYLDPLTEERLSGAMLDEHEID</sequence>
<comment type="caution">
    <text evidence="6">The sequence shown here is derived from an EMBL/GenBank/DDBJ whole genome shotgun (WGS) entry which is preliminary data.</text>
</comment>
<protein>
    <submittedName>
        <fullName evidence="6">Succinylglutamate desuccinylase/aspartoacylase family protein</fullName>
    </submittedName>
</protein>
<dbReference type="EMBL" id="JAMSHT010000001">
    <property type="protein sequence ID" value="MCM8557629.1"/>
    <property type="molecule type" value="Genomic_DNA"/>
</dbReference>
<evidence type="ECO:0000256" key="1">
    <source>
        <dbReference type="ARBA" id="ARBA00001947"/>
    </source>
</evidence>
<evidence type="ECO:0000259" key="5">
    <source>
        <dbReference type="Pfam" id="PF24827"/>
    </source>
</evidence>
<dbReference type="Proteomes" id="UP001155128">
    <property type="component" value="Unassembled WGS sequence"/>
</dbReference>
<gene>
    <name evidence="6" type="ORF">NDO55_07320</name>
</gene>
<dbReference type="InterPro" id="IPR055438">
    <property type="entry name" value="AstE_AspA_cat"/>
</dbReference>
<dbReference type="GO" id="GO:0046872">
    <property type="term" value="F:metal ion binding"/>
    <property type="evidence" value="ECO:0007669"/>
    <property type="project" value="UniProtKB-KW"/>
</dbReference>
<organism evidence="6 7">
    <name type="scientific">Sphingomicrobium sediminis</name>
    <dbReference type="NCBI Taxonomy" id="2950949"/>
    <lineage>
        <taxon>Bacteria</taxon>
        <taxon>Pseudomonadati</taxon>
        <taxon>Pseudomonadota</taxon>
        <taxon>Alphaproteobacteria</taxon>
        <taxon>Sphingomonadales</taxon>
        <taxon>Sphingomonadaceae</taxon>
        <taxon>Sphingomicrobium</taxon>
    </lineage>
</organism>
<name>A0A9X2ELF5_9SPHN</name>
<dbReference type="Gene3D" id="3.40.630.10">
    <property type="entry name" value="Zn peptidases"/>
    <property type="match status" value="1"/>
</dbReference>
<dbReference type="RefSeq" id="WP_252113848.1">
    <property type="nucleotide sequence ID" value="NZ_JAMSHT010000001.1"/>
</dbReference>
<keyword evidence="3" id="KW-0378">Hydrolase</keyword>